<name>A0A538TP74_UNCEI</name>
<comment type="caution">
    <text evidence="2">The sequence shown here is derived from an EMBL/GenBank/DDBJ whole genome shotgun (WGS) entry which is preliminary data.</text>
</comment>
<sequence>MKLTPRQRVFAIAGAVVLVAVALWFTIGPGRGSKLAPERLTPLASELEGIRGVYLYFGVPGSDDVAAEYRDVVVKDREADRVRAIYRELLSGSTGSYESPFPDGVELLNAYYTSRGSLYLDWNQALVKEFQGGSGRERQLLASIVLTAADNLPDVTEVVLLVEGNPVETIGGHFDTMTPLTVAEWR</sequence>
<dbReference type="AlphaFoldDB" id="A0A538TP74"/>
<gene>
    <name evidence="2" type="ORF">E6K79_05135</name>
</gene>
<evidence type="ECO:0000259" key="1">
    <source>
        <dbReference type="SMART" id="SM00909"/>
    </source>
</evidence>
<proteinExistence type="predicted"/>
<evidence type="ECO:0000313" key="3">
    <source>
        <dbReference type="Proteomes" id="UP000317691"/>
    </source>
</evidence>
<reference evidence="2 3" key="1">
    <citation type="journal article" date="2019" name="Nat. Microbiol.">
        <title>Mediterranean grassland soil C-N compound turnover is dependent on rainfall and depth, and is mediated by genomically divergent microorganisms.</title>
        <authorList>
            <person name="Diamond S."/>
            <person name="Andeer P.F."/>
            <person name="Li Z."/>
            <person name="Crits-Christoph A."/>
            <person name="Burstein D."/>
            <person name="Anantharaman K."/>
            <person name="Lane K.R."/>
            <person name="Thomas B.C."/>
            <person name="Pan C."/>
            <person name="Northen T.R."/>
            <person name="Banfield J.F."/>
        </authorList>
    </citation>
    <scope>NUCLEOTIDE SEQUENCE [LARGE SCALE GENOMIC DNA]</scope>
    <source>
        <strain evidence="2">WS_9</strain>
    </source>
</reference>
<feature type="domain" description="GerMN" evidence="1">
    <location>
        <begin position="82"/>
        <end position="171"/>
    </location>
</feature>
<dbReference type="Proteomes" id="UP000317691">
    <property type="component" value="Unassembled WGS sequence"/>
</dbReference>
<evidence type="ECO:0000313" key="2">
    <source>
        <dbReference type="EMBL" id="TMQ65432.1"/>
    </source>
</evidence>
<dbReference type="EMBL" id="VBOZ01000013">
    <property type="protein sequence ID" value="TMQ65432.1"/>
    <property type="molecule type" value="Genomic_DNA"/>
</dbReference>
<protein>
    <submittedName>
        <fullName evidence="2">GerMN domain-containing protein</fullName>
    </submittedName>
</protein>
<organism evidence="2 3">
    <name type="scientific">Eiseniibacteriota bacterium</name>
    <dbReference type="NCBI Taxonomy" id="2212470"/>
    <lineage>
        <taxon>Bacteria</taxon>
        <taxon>Candidatus Eiseniibacteriota</taxon>
    </lineage>
</organism>
<dbReference type="SMART" id="SM00909">
    <property type="entry name" value="Germane"/>
    <property type="match status" value="1"/>
</dbReference>
<accession>A0A538TP74</accession>
<dbReference type="InterPro" id="IPR019606">
    <property type="entry name" value="GerMN"/>
</dbReference>
<dbReference type="Pfam" id="PF10646">
    <property type="entry name" value="Germane"/>
    <property type="match status" value="1"/>
</dbReference>